<evidence type="ECO:0000256" key="3">
    <source>
        <dbReference type="ARBA" id="ARBA00022692"/>
    </source>
</evidence>
<evidence type="ECO:0000313" key="9">
    <source>
        <dbReference type="Proteomes" id="UP001148184"/>
    </source>
</evidence>
<proteinExistence type="predicted"/>
<dbReference type="PANTHER" id="PTHR43791">
    <property type="entry name" value="PERMEASE-RELATED"/>
    <property type="match status" value="1"/>
</dbReference>
<feature type="transmembrane region" description="Helical" evidence="6">
    <location>
        <begin position="373"/>
        <end position="395"/>
    </location>
</feature>
<accession>A0ABT5P378</accession>
<dbReference type="CDD" id="cd17319">
    <property type="entry name" value="MFS_ExuT_GudP_like"/>
    <property type="match status" value="1"/>
</dbReference>
<dbReference type="InterPro" id="IPR020846">
    <property type="entry name" value="MFS_dom"/>
</dbReference>
<comment type="subcellular location">
    <subcellularLocation>
        <location evidence="1">Membrane</location>
        <topology evidence="1">Multi-pass membrane protein</topology>
    </subcellularLocation>
</comment>
<dbReference type="SUPFAM" id="SSF103473">
    <property type="entry name" value="MFS general substrate transporter"/>
    <property type="match status" value="1"/>
</dbReference>
<gene>
    <name evidence="8" type="ORF">M5G17_03450</name>
</gene>
<feature type="transmembrane region" description="Helical" evidence="6">
    <location>
        <begin position="407"/>
        <end position="424"/>
    </location>
</feature>
<dbReference type="Gene3D" id="1.20.1250.20">
    <property type="entry name" value="MFS general substrate transporter like domains"/>
    <property type="match status" value="2"/>
</dbReference>
<feature type="transmembrane region" description="Helical" evidence="6">
    <location>
        <begin position="341"/>
        <end position="361"/>
    </location>
</feature>
<keyword evidence="4 6" id="KW-1133">Transmembrane helix</keyword>
<evidence type="ECO:0000256" key="1">
    <source>
        <dbReference type="ARBA" id="ARBA00004141"/>
    </source>
</evidence>
<dbReference type="Pfam" id="PF07690">
    <property type="entry name" value="MFS_1"/>
    <property type="match status" value="1"/>
</dbReference>
<evidence type="ECO:0000256" key="6">
    <source>
        <dbReference type="SAM" id="Phobius"/>
    </source>
</evidence>
<dbReference type="PROSITE" id="PS50850">
    <property type="entry name" value="MFS"/>
    <property type="match status" value="1"/>
</dbReference>
<feature type="transmembrane region" description="Helical" evidence="6">
    <location>
        <begin position="250"/>
        <end position="271"/>
    </location>
</feature>
<keyword evidence="5 6" id="KW-0472">Membrane</keyword>
<protein>
    <submittedName>
        <fullName evidence="8">MFS transporter</fullName>
    </submittedName>
</protein>
<dbReference type="InterPro" id="IPR036259">
    <property type="entry name" value="MFS_trans_sf"/>
</dbReference>
<dbReference type="Proteomes" id="UP001148184">
    <property type="component" value="Unassembled WGS sequence"/>
</dbReference>
<keyword evidence="3 6" id="KW-0812">Transmembrane</keyword>
<feature type="transmembrane region" description="Helical" evidence="6">
    <location>
        <begin position="286"/>
        <end position="304"/>
    </location>
</feature>
<evidence type="ECO:0000256" key="2">
    <source>
        <dbReference type="ARBA" id="ARBA00022448"/>
    </source>
</evidence>
<feature type="transmembrane region" description="Helical" evidence="6">
    <location>
        <begin position="92"/>
        <end position="110"/>
    </location>
</feature>
<organism evidence="8 9">
    <name type="scientific">Pseudomonas rubra</name>
    <dbReference type="NCBI Taxonomy" id="2942627"/>
    <lineage>
        <taxon>Bacteria</taxon>
        <taxon>Pseudomonadati</taxon>
        <taxon>Pseudomonadota</taxon>
        <taxon>Gammaproteobacteria</taxon>
        <taxon>Pseudomonadales</taxon>
        <taxon>Pseudomonadaceae</taxon>
        <taxon>Pseudomonas</taxon>
    </lineage>
</organism>
<feature type="domain" description="Major facilitator superfamily (MFS) profile" evidence="7">
    <location>
        <begin position="26"/>
        <end position="431"/>
    </location>
</feature>
<evidence type="ECO:0000256" key="5">
    <source>
        <dbReference type="ARBA" id="ARBA00023136"/>
    </source>
</evidence>
<dbReference type="RefSeq" id="WP_273891612.1">
    <property type="nucleotide sequence ID" value="NZ_JAMDGP010000036.1"/>
</dbReference>
<evidence type="ECO:0000256" key="4">
    <source>
        <dbReference type="ARBA" id="ARBA00022989"/>
    </source>
</evidence>
<dbReference type="PANTHER" id="PTHR43791:SF36">
    <property type="entry name" value="TRANSPORTER, PUTATIVE (AFU_ORTHOLOGUE AFUA_6G08340)-RELATED"/>
    <property type="match status" value="1"/>
</dbReference>
<feature type="transmembrane region" description="Helical" evidence="6">
    <location>
        <begin position="116"/>
        <end position="138"/>
    </location>
</feature>
<feature type="transmembrane region" description="Helical" evidence="6">
    <location>
        <begin position="316"/>
        <end position="335"/>
    </location>
</feature>
<comment type="caution">
    <text evidence="8">The sequence shown here is derived from an EMBL/GenBank/DDBJ whole genome shotgun (WGS) entry which is preliminary data.</text>
</comment>
<feature type="transmembrane region" description="Helical" evidence="6">
    <location>
        <begin position="150"/>
        <end position="173"/>
    </location>
</feature>
<feature type="transmembrane region" description="Helical" evidence="6">
    <location>
        <begin position="185"/>
        <end position="204"/>
    </location>
</feature>
<keyword evidence="9" id="KW-1185">Reference proteome</keyword>
<sequence length="434" mass="47044">MSPANTAELAALAQHDSTHSKITWRLMPLLLICYLFAHLDRINIGFAKMQMSSDLHFSDTVYGFGAGLFFIAYALFGVPSNMALDRIGPRRWIATLMVVWGTLSTSMLWVESAQGFYVLRFLLGVAEAGFFPGILVYLNRWYPARRRGQITALFAIAVPMAGVVGGPLSGGILELFHDAAGLRGWQWMFLIEGAPVVLLGLVVLKCLPDSFESVSWLSGEQKQQLREQLSQEEQRKSITSFAGILRDSQVWLLVAVYFAVMLAVNTLAFWMPTLIHGAGIGSDGRVGLLSAVPYLAGCFFMIACGRSSDRQRERRWHLCVPLLMSAIGIAVAGLVPGNPVLVLGGLIIAGMGASAALPMFWQLPPAFLSNTTQAAGIALISSFGSIAAFLAPYLIGWMRDTTQSASLALFVLALFITLGGLLVLRTKAAIVNPQ</sequence>
<evidence type="ECO:0000259" key="7">
    <source>
        <dbReference type="PROSITE" id="PS50850"/>
    </source>
</evidence>
<feature type="transmembrane region" description="Helical" evidence="6">
    <location>
        <begin position="60"/>
        <end position="80"/>
    </location>
</feature>
<feature type="transmembrane region" description="Helical" evidence="6">
    <location>
        <begin position="22"/>
        <end position="40"/>
    </location>
</feature>
<dbReference type="InterPro" id="IPR011701">
    <property type="entry name" value="MFS"/>
</dbReference>
<evidence type="ECO:0000313" key="8">
    <source>
        <dbReference type="EMBL" id="MDD1012740.1"/>
    </source>
</evidence>
<reference evidence="8 9" key="1">
    <citation type="submission" date="2022-05" db="EMBL/GenBank/DDBJ databases">
        <title>Novel Pseudomonas spp. Isolated from a Rainbow Trout Aquaculture Facility.</title>
        <authorList>
            <person name="Testerman T."/>
            <person name="Graf J."/>
        </authorList>
    </citation>
    <scope>NUCLEOTIDE SEQUENCE [LARGE SCALE GENOMIC DNA]</scope>
    <source>
        <strain evidence="8 9">ID1025</strain>
    </source>
</reference>
<dbReference type="EMBL" id="JAMDGZ010000008">
    <property type="protein sequence ID" value="MDD1012740.1"/>
    <property type="molecule type" value="Genomic_DNA"/>
</dbReference>
<keyword evidence="2" id="KW-0813">Transport</keyword>
<name>A0ABT5P378_9PSED</name>